<evidence type="ECO:0000256" key="4">
    <source>
        <dbReference type="ARBA" id="ARBA00022692"/>
    </source>
</evidence>
<evidence type="ECO:0000256" key="6">
    <source>
        <dbReference type="ARBA" id="ARBA00022989"/>
    </source>
</evidence>
<keyword evidence="12" id="KW-1185">Reference proteome</keyword>
<dbReference type="NCBIfam" id="TIGR00964">
    <property type="entry name" value="secE_bact"/>
    <property type="match status" value="1"/>
</dbReference>
<feature type="region of interest" description="Disordered" evidence="10">
    <location>
        <begin position="1"/>
        <end position="27"/>
    </location>
</feature>
<dbReference type="Pfam" id="PF00584">
    <property type="entry name" value="SecE"/>
    <property type="match status" value="1"/>
</dbReference>
<comment type="subcellular location">
    <subcellularLocation>
        <location evidence="1">Membrane</location>
    </subcellularLocation>
</comment>
<reference evidence="11 12" key="2">
    <citation type="submission" date="2019-01" db="EMBL/GenBank/DDBJ databases">
        <title>Tautonia sociabilis, a novel thermotolerant planctomycete of Isosphaeraceae family, isolated from a 4000 m deep subterranean habitat.</title>
        <authorList>
            <person name="Kovaleva O.L."/>
            <person name="Elcheninov A.G."/>
            <person name="Van Heerden E."/>
            <person name="Toshchakov S.V."/>
            <person name="Novikov A."/>
            <person name="Bonch-Osmolovskaya E.A."/>
            <person name="Kublanov I.V."/>
        </authorList>
    </citation>
    <scope>NUCLEOTIDE SEQUENCE [LARGE SCALE GENOMIC DNA]</scope>
    <source>
        <strain evidence="11 12">GM2012</strain>
    </source>
</reference>
<comment type="caution">
    <text evidence="11">The sequence shown here is derived from an EMBL/GenBank/DDBJ whole genome shotgun (WGS) entry which is preliminary data.</text>
</comment>
<keyword evidence="2 9" id="KW-0813">Transport</keyword>
<keyword evidence="3 9" id="KW-1003">Cell membrane</keyword>
<dbReference type="GO" id="GO:0008320">
    <property type="term" value="F:protein transmembrane transporter activity"/>
    <property type="evidence" value="ECO:0007669"/>
    <property type="project" value="UniProtKB-UniRule"/>
</dbReference>
<dbReference type="GO" id="GO:0009306">
    <property type="term" value="P:protein secretion"/>
    <property type="evidence" value="ECO:0007669"/>
    <property type="project" value="UniProtKB-UniRule"/>
</dbReference>
<dbReference type="InterPro" id="IPR001901">
    <property type="entry name" value="Translocase_SecE/Sec61-g"/>
</dbReference>
<proteinExistence type="inferred from homology"/>
<evidence type="ECO:0000256" key="1">
    <source>
        <dbReference type="ARBA" id="ARBA00004370"/>
    </source>
</evidence>
<dbReference type="GO" id="GO:0043952">
    <property type="term" value="P:protein transport by the Sec complex"/>
    <property type="evidence" value="ECO:0007669"/>
    <property type="project" value="UniProtKB-UniRule"/>
</dbReference>
<comment type="caution">
    <text evidence="9">Lacks conserved residue(s) required for the propagation of feature annotation.</text>
</comment>
<dbReference type="InterPro" id="IPR038379">
    <property type="entry name" value="SecE_sf"/>
</dbReference>
<evidence type="ECO:0000256" key="10">
    <source>
        <dbReference type="SAM" id="MobiDB-lite"/>
    </source>
</evidence>
<evidence type="ECO:0000256" key="8">
    <source>
        <dbReference type="ARBA" id="ARBA00023136"/>
    </source>
</evidence>
<protein>
    <recommendedName>
        <fullName evidence="9">Protein translocase subunit SecE</fullName>
    </recommendedName>
</protein>
<name>A0A432MMU1_9BACT</name>
<dbReference type="GO" id="GO:0006605">
    <property type="term" value="P:protein targeting"/>
    <property type="evidence" value="ECO:0007669"/>
    <property type="project" value="UniProtKB-UniRule"/>
</dbReference>
<keyword evidence="5 9" id="KW-0653">Protein transport</keyword>
<evidence type="ECO:0000256" key="3">
    <source>
        <dbReference type="ARBA" id="ARBA00022475"/>
    </source>
</evidence>
<reference evidence="11 12" key="1">
    <citation type="submission" date="2018-12" db="EMBL/GenBank/DDBJ databases">
        <authorList>
            <person name="Toschakov S.V."/>
        </authorList>
    </citation>
    <scope>NUCLEOTIDE SEQUENCE [LARGE SCALE GENOMIC DNA]</scope>
    <source>
        <strain evidence="11 12">GM2012</strain>
    </source>
</reference>
<dbReference type="PANTHER" id="PTHR33910">
    <property type="entry name" value="PROTEIN TRANSLOCASE SUBUNIT SECE"/>
    <property type="match status" value="1"/>
</dbReference>
<keyword evidence="8 9" id="KW-0472">Membrane</keyword>
<feature type="compositionally biased region" description="Basic and acidic residues" evidence="10">
    <location>
        <begin position="1"/>
        <end position="13"/>
    </location>
</feature>
<evidence type="ECO:0000256" key="9">
    <source>
        <dbReference type="HAMAP-Rule" id="MF_00422"/>
    </source>
</evidence>
<dbReference type="GO" id="GO:0005886">
    <property type="term" value="C:plasma membrane"/>
    <property type="evidence" value="ECO:0007669"/>
    <property type="project" value="UniProtKB-UniRule"/>
</dbReference>
<dbReference type="Proteomes" id="UP000280296">
    <property type="component" value="Unassembled WGS sequence"/>
</dbReference>
<organism evidence="11 12">
    <name type="scientific">Tautonia sociabilis</name>
    <dbReference type="NCBI Taxonomy" id="2080755"/>
    <lineage>
        <taxon>Bacteria</taxon>
        <taxon>Pseudomonadati</taxon>
        <taxon>Planctomycetota</taxon>
        <taxon>Planctomycetia</taxon>
        <taxon>Isosphaerales</taxon>
        <taxon>Isosphaeraceae</taxon>
        <taxon>Tautonia</taxon>
    </lineage>
</organism>
<feature type="transmembrane region" description="Helical" evidence="9">
    <location>
        <begin position="47"/>
        <end position="66"/>
    </location>
</feature>
<evidence type="ECO:0000313" key="12">
    <source>
        <dbReference type="Proteomes" id="UP000280296"/>
    </source>
</evidence>
<keyword evidence="6 9" id="KW-1133">Transmembrane helix</keyword>
<dbReference type="HAMAP" id="MF_00422">
    <property type="entry name" value="SecE"/>
    <property type="match status" value="1"/>
</dbReference>
<accession>A0A432MMU1</accession>
<dbReference type="OrthoDB" id="284370at2"/>
<dbReference type="InterPro" id="IPR005807">
    <property type="entry name" value="SecE_bac"/>
</dbReference>
<evidence type="ECO:0000313" key="11">
    <source>
        <dbReference type="EMBL" id="RUL88761.1"/>
    </source>
</evidence>
<dbReference type="RefSeq" id="WP_126724249.1">
    <property type="nucleotide sequence ID" value="NZ_RYZH01000007.1"/>
</dbReference>
<comment type="function">
    <text evidence="9">Essential subunit of the Sec protein translocation channel SecYEG. Clamps together the 2 halves of SecY. May contact the channel plug during translocation.</text>
</comment>
<dbReference type="Gene3D" id="1.20.5.1030">
    <property type="entry name" value="Preprotein translocase secy subunit"/>
    <property type="match status" value="1"/>
</dbReference>
<dbReference type="EMBL" id="RYZH01000007">
    <property type="protein sequence ID" value="RUL88761.1"/>
    <property type="molecule type" value="Genomic_DNA"/>
</dbReference>
<evidence type="ECO:0000256" key="2">
    <source>
        <dbReference type="ARBA" id="ARBA00022448"/>
    </source>
</evidence>
<keyword evidence="7 9" id="KW-0811">Translocation</keyword>
<feature type="transmembrane region" description="Helical" evidence="9">
    <location>
        <begin position="129"/>
        <end position="147"/>
    </location>
</feature>
<comment type="subunit">
    <text evidence="9">Component of the Sec protein translocase complex. Heterotrimer consisting of SecY, SecE and SecG subunits. The heterotrimers can form oligomers, although 1 heterotrimer is thought to be able to translocate proteins. Interacts with the ribosome. Interacts with SecDF, and other proteins may be involved. Interacts with SecA.</text>
</comment>
<comment type="similarity">
    <text evidence="9">Belongs to the SecE/SEC61-gamma family.</text>
</comment>
<sequence>MGKVKDEAAEPRSSKSAPKAGKSGGKRSNQFVATLLSSSLYKPMQGWHSRLWTGIGSGALLLVGVWRLSETLEGQGVYFRYGLSGALAAAFAWLSFRLVHYPPFADFLIATQAEMNKVSWISREDLKRATAVVLVTVLVISLFLFGIDQLWMFLLNQIGVLNVSAGTGEAIGSAG</sequence>
<dbReference type="AlphaFoldDB" id="A0A432MMU1"/>
<feature type="transmembrane region" description="Helical" evidence="9">
    <location>
        <begin position="78"/>
        <end position="96"/>
    </location>
</feature>
<dbReference type="GO" id="GO:0065002">
    <property type="term" value="P:intracellular protein transmembrane transport"/>
    <property type="evidence" value="ECO:0007669"/>
    <property type="project" value="UniProtKB-UniRule"/>
</dbReference>
<dbReference type="PANTHER" id="PTHR33910:SF1">
    <property type="entry name" value="PROTEIN TRANSLOCASE SUBUNIT SECE"/>
    <property type="match status" value="1"/>
</dbReference>
<evidence type="ECO:0000256" key="5">
    <source>
        <dbReference type="ARBA" id="ARBA00022927"/>
    </source>
</evidence>
<gene>
    <name evidence="9 11" type="primary">secE</name>
    <name evidence="11" type="ORF">TsocGM_05205</name>
</gene>
<keyword evidence="4 9" id="KW-0812">Transmembrane</keyword>
<evidence type="ECO:0000256" key="7">
    <source>
        <dbReference type="ARBA" id="ARBA00023010"/>
    </source>
</evidence>